<gene>
    <name evidence="2" type="ORF">EV384_2785</name>
</gene>
<dbReference type="AlphaFoldDB" id="A0A4Q8BB69"/>
<dbReference type="PANTHER" id="PTHR43102:SF2">
    <property type="entry name" value="GAF DOMAIN-CONTAINING PROTEIN"/>
    <property type="match status" value="1"/>
</dbReference>
<proteinExistence type="predicted"/>
<evidence type="ECO:0000313" key="2">
    <source>
        <dbReference type="EMBL" id="RZU74333.1"/>
    </source>
</evidence>
<name>A0A4Q8BB69_9ACTN</name>
<protein>
    <submittedName>
        <fullName evidence="2">GAF domain-containing protein</fullName>
    </submittedName>
</protein>
<dbReference type="InterPro" id="IPR029016">
    <property type="entry name" value="GAF-like_dom_sf"/>
</dbReference>
<dbReference type="Proteomes" id="UP000294114">
    <property type="component" value="Unassembled WGS sequence"/>
</dbReference>
<sequence length="279" mass="29588">MTSTEGRAAVREDARLAAVRRYEILDTPTDGTFTNVAWLAATTFGTPIATVSIVDAERVWFAATHGLDGVAEVGVDPGLCASVVEQDGPYVVTDAAVDPRTLDHPLVRGELGLRFYAAAPITTVDGHHLGTVNVIDRQPREATDTQVSLLIRLAALVAEHLDLRLTALQTVRTEIGLREEAEVRAAASDVRVAAADVRLARLQAAAAALGDADRPAACQLGRDTRCTAAPELKVADSWGDSAWGCLDHVEEAILNARSVFVADAKLAGLSAYLGNRPIH</sequence>
<dbReference type="Pfam" id="PF13185">
    <property type="entry name" value="GAF_2"/>
    <property type="match status" value="1"/>
</dbReference>
<comment type="caution">
    <text evidence="2">The sequence shown here is derived from an EMBL/GenBank/DDBJ whole genome shotgun (WGS) entry which is preliminary data.</text>
</comment>
<dbReference type="InterPro" id="IPR003018">
    <property type="entry name" value="GAF"/>
</dbReference>
<organism evidence="2 3">
    <name type="scientific">Micromonospora kangleipakensis</name>
    <dbReference type="NCBI Taxonomy" id="1077942"/>
    <lineage>
        <taxon>Bacteria</taxon>
        <taxon>Bacillati</taxon>
        <taxon>Actinomycetota</taxon>
        <taxon>Actinomycetes</taxon>
        <taxon>Micromonosporales</taxon>
        <taxon>Micromonosporaceae</taxon>
        <taxon>Micromonospora</taxon>
    </lineage>
</organism>
<evidence type="ECO:0000313" key="3">
    <source>
        <dbReference type="Proteomes" id="UP000294114"/>
    </source>
</evidence>
<feature type="domain" description="GAF" evidence="1">
    <location>
        <begin position="28"/>
        <end position="172"/>
    </location>
</feature>
<keyword evidence="3" id="KW-1185">Reference proteome</keyword>
<evidence type="ECO:0000259" key="1">
    <source>
        <dbReference type="SMART" id="SM00065"/>
    </source>
</evidence>
<dbReference type="Gene3D" id="3.30.450.40">
    <property type="match status" value="1"/>
</dbReference>
<dbReference type="SUPFAM" id="SSF55781">
    <property type="entry name" value="GAF domain-like"/>
    <property type="match status" value="1"/>
</dbReference>
<dbReference type="EMBL" id="SHLD01000001">
    <property type="protein sequence ID" value="RZU74333.1"/>
    <property type="molecule type" value="Genomic_DNA"/>
</dbReference>
<accession>A0A4Q8BB69</accession>
<dbReference type="SMART" id="SM00065">
    <property type="entry name" value="GAF"/>
    <property type="match status" value="1"/>
</dbReference>
<dbReference type="PANTHER" id="PTHR43102">
    <property type="entry name" value="SLR1143 PROTEIN"/>
    <property type="match status" value="1"/>
</dbReference>
<reference evidence="2 3" key="1">
    <citation type="submission" date="2019-02" db="EMBL/GenBank/DDBJ databases">
        <title>Sequencing the genomes of 1000 actinobacteria strains.</title>
        <authorList>
            <person name="Klenk H.-P."/>
        </authorList>
    </citation>
    <scope>NUCLEOTIDE SEQUENCE [LARGE SCALE GENOMIC DNA]</scope>
    <source>
        <strain evidence="2 3">DSM 45612</strain>
    </source>
</reference>